<gene>
    <name evidence="1" type="ORF">SAMN05216565_111109</name>
</gene>
<dbReference type="STRING" id="930152.SAMN05216565_111109"/>
<dbReference type="Pfam" id="PF14164">
    <property type="entry name" value="YqzH"/>
    <property type="match status" value="1"/>
</dbReference>
<dbReference type="AlphaFoldDB" id="A0A1H0WHA5"/>
<accession>A0A1H0WHA5</accession>
<dbReference type="InterPro" id="IPR025546">
    <property type="entry name" value="YqzH"/>
</dbReference>
<dbReference type="EMBL" id="FNJU01000011">
    <property type="protein sequence ID" value="SDP90110.1"/>
    <property type="molecule type" value="Genomic_DNA"/>
</dbReference>
<evidence type="ECO:0000313" key="1">
    <source>
        <dbReference type="EMBL" id="SDP90110.1"/>
    </source>
</evidence>
<proteinExistence type="predicted"/>
<name>A0A1H0WHA5_9BACI</name>
<protein>
    <submittedName>
        <fullName evidence="1">YqzH-like protein</fullName>
    </submittedName>
</protein>
<reference evidence="2" key="1">
    <citation type="submission" date="2016-10" db="EMBL/GenBank/DDBJ databases">
        <authorList>
            <person name="Varghese N."/>
            <person name="Submissions S."/>
        </authorList>
    </citation>
    <scope>NUCLEOTIDE SEQUENCE [LARGE SCALE GENOMIC DNA]</scope>
    <source>
        <strain evidence="2">IBRC-M10078</strain>
    </source>
</reference>
<keyword evidence="2" id="KW-1185">Reference proteome</keyword>
<organism evidence="1 2">
    <name type="scientific">Litchfieldia salsa</name>
    <dbReference type="NCBI Taxonomy" id="930152"/>
    <lineage>
        <taxon>Bacteria</taxon>
        <taxon>Bacillati</taxon>
        <taxon>Bacillota</taxon>
        <taxon>Bacilli</taxon>
        <taxon>Bacillales</taxon>
        <taxon>Bacillaceae</taxon>
        <taxon>Litchfieldia</taxon>
    </lineage>
</organism>
<dbReference type="Proteomes" id="UP000199159">
    <property type="component" value="Unassembled WGS sequence"/>
</dbReference>
<sequence length="83" mass="9969">MIIFENTRYNEVPTNEGVYMDEKLLHKMIQKCFLQYNHNLESVPLTKEEYLDLLVEIKQVLAINPNENLYDIINDLVYEYLTK</sequence>
<evidence type="ECO:0000313" key="2">
    <source>
        <dbReference type="Proteomes" id="UP000199159"/>
    </source>
</evidence>